<evidence type="ECO:0000313" key="1">
    <source>
        <dbReference type="EMBL" id="GKX67954.1"/>
    </source>
</evidence>
<sequence>MSKFCTKCGRPLQEGEVCTCQSEQVSQQATQNGQAQFQQPINQQQVAPSGFSLYIKRFCDVATKTMKSPASMLRTFVKASDFKLGLGFIGVNAAIFSLFIVILFGKVNSLILSLTNLFGRLSSMGLDSAMGMGNSLSFPLLKIFLVTFILTFGGACVLAALLLFFTKVIFKFNTDYKQMLCVASSKSLASIPFSLVACLFALVMPTWSIFIVSFGALLGYFYVAVAIKGAGIVDEDKLTYILFLSFAAMIIITAIVMQVSYKMYLPSVVSDGLGVLKGFGY</sequence>
<reference evidence="1" key="1">
    <citation type="journal article" date="2025" name="Int. J. Syst. Evol. Microbiol.">
        <title>Inconstantimicrobium mannanitabidum sp. nov., a novel member of the family Clostridiaceae isolated from anoxic soil under the treatment of reductive soil disinfestation.</title>
        <authorList>
            <person name="Ueki A."/>
            <person name="Tonouchi A."/>
            <person name="Honma S."/>
            <person name="Kaku N."/>
            <person name="Ueki K."/>
        </authorList>
    </citation>
    <scope>NUCLEOTIDE SEQUENCE</scope>
    <source>
        <strain evidence="1">TW13</strain>
    </source>
</reference>
<comment type="caution">
    <text evidence="1">The sequence shown here is derived from an EMBL/GenBank/DDBJ whole genome shotgun (WGS) entry which is preliminary data.</text>
</comment>
<name>A0ACB5RFU2_9CLOT</name>
<gene>
    <name evidence="1" type="ORF">rsdtw13_32120</name>
</gene>
<accession>A0ACB5RFU2</accession>
<keyword evidence="2" id="KW-1185">Reference proteome</keyword>
<evidence type="ECO:0000313" key="2">
    <source>
        <dbReference type="Proteomes" id="UP001058074"/>
    </source>
</evidence>
<proteinExistence type="predicted"/>
<organism evidence="1 2">
    <name type="scientific">Inconstantimicrobium mannanitabidum</name>
    <dbReference type="NCBI Taxonomy" id="1604901"/>
    <lineage>
        <taxon>Bacteria</taxon>
        <taxon>Bacillati</taxon>
        <taxon>Bacillota</taxon>
        <taxon>Clostridia</taxon>
        <taxon>Eubacteriales</taxon>
        <taxon>Clostridiaceae</taxon>
        <taxon>Inconstantimicrobium</taxon>
    </lineage>
</organism>
<protein>
    <submittedName>
        <fullName evidence="1">Uncharacterized protein</fullName>
    </submittedName>
</protein>
<dbReference type="EMBL" id="BROD01000001">
    <property type="protein sequence ID" value="GKX67954.1"/>
    <property type="molecule type" value="Genomic_DNA"/>
</dbReference>
<dbReference type="Proteomes" id="UP001058074">
    <property type="component" value="Unassembled WGS sequence"/>
</dbReference>